<comment type="catalytic activity">
    <reaction evidence="3">
        <text>a phosphate monoester + H2O = an alcohol + phosphate</text>
        <dbReference type="Rhea" id="RHEA:15017"/>
        <dbReference type="ChEBI" id="CHEBI:15377"/>
        <dbReference type="ChEBI" id="CHEBI:30879"/>
        <dbReference type="ChEBI" id="CHEBI:43474"/>
        <dbReference type="ChEBI" id="CHEBI:67140"/>
        <dbReference type="EC" id="3.1.3.2"/>
    </reaction>
</comment>
<feature type="signal peptide" evidence="3">
    <location>
        <begin position="1"/>
        <end position="25"/>
    </location>
</feature>
<dbReference type="OrthoDB" id="45007at2759"/>
<keyword evidence="3" id="KW-0378">Hydrolase</keyword>
<dbReference type="Gene3D" id="3.60.21.10">
    <property type="match status" value="1"/>
</dbReference>
<dbReference type="SUPFAM" id="SSF49363">
    <property type="entry name" value="Purple acid phosphatase, N-terminal domain"/>
    <property type="match status" value="1"/>
</dbReference>
<evidence type="ECO:0000256" key="1">
    <source>
        <dbReference type="ARBA" id="ARBA00022729"/>
    </source>
</evidence>
<name>A0A6M2CHR5_RHIMP</name>
<protein>
    <recommendedName>
        <fullName evidence="3">Purple acid phosphatase</fullName>
        <ecNumber evidence="3">3.1.3.2</ecNumber>
    </recommendedName>
</protein>
<dbReference type="Pfam" id="PF14008">
    <property type="entry name" value="Metallophos_C"/>
    <property type="match status" value="1"/>
</dbReference>
<dbReference type="GO" id="GO:0046872">
    <property type="term" value="F:metal ion binding"/>
    <property type="evidence" value="ECO:0007669"/>
    <property type="project" value="InterPro"/>
</dbReference>
<dbReference type="Pfam" id="PF00149">
    <property type="entry name" value="Metallophos"/>
    <property type="match status" value="1"/>
</dbReference>
<feature type="chain" id="PRO_5027159757" description="Purple acid phosphatase" evidence="3">
    <location>
        <begin position="26"/>
        <end position="439"/>
    </location>
</feature>
<evidence type="ECO:0000259" key="4">
    <source>
        <dbReference type="Pfam" id="PF00149"/>
    </source>
</evidence>
<evidence type="ECO:0000256" key="3">
    <source>
        <dbReference type="RuleBase" id="RU361203"/>
    </source>
</evidence>
<evidence type="ECO:0000259" key="5">
    <source>
        <dbReference type="Pfam" id="PF14008"/>
    </source>
</evidence>
<comment type="similarity">
    <text evidence="3">Belongs to the metallophosphoesterase superfamily. Purple acid phosphatase family.</text>
</comment>
<dbReference type="InterPro" id="IPR025733">
    <property type="entry name" value="PAPs_C"/>
</dbReference>
<evidence type="ECO:0000259" key="6">
    <source>
        <dbReference type="Pfam" id="PF16656"/>
    </source>
</evidence>
<evidence type="ECO:0000256" key="2">
    <source>
        <dbReference type="ARBA" id="ARBA00023180"/>
    </source>
</evidence>
<dbReference type="AlphaFoldDB" id="A0A6M2CHR5"/>
<feature type="domain" description="Calcineurin-like phosphoesterase" evidence="4">
    <location>
        <begin position="133"/>
        <end position="341"/>
    </location>
</feature>
<sequence>MVKFLRTAAVTVFVFIVWNIHSGTSSHASSTQPQQVHLSYGANEYERMVTWVTFDRTGTPTVEYGPSGFYYVARGSTTRFLDGGKKKRVLYIHRVLLKNLQANTEYMYHCGSSDAWSALYMFRVAPWDSSNATIAVFGDLGSANARSLPVLQREAQTKKIDAVLHTGDFAYDMHSKDAKVGDEFMRQIEPIAAYVPYMTAVGNHESKYNFSNYANRFSMMDKSGTLNNFFYSFNVGPAHIISYSTEFYFYLKYGWQQVPRQYRWLEKDLQEANLPENRSKRPWIITMSHRPMYCSNTGFRDCNSEESIARKGFPLTKMYGPEKLFFKYGVDLHFTGHQHSYERLWPVYDGLVYKGNGTDPYVNPRAPVHVVTGAAGNWENLSHFVTNPKPWSAARISDYGFTKLRLINRTHIQLQQISTREKPEVVDSVFIVKDKPRNF</sequence>
<keyword evidence="1 3" id="KW-0732">Signal</keyword>
<dbReference type="GO" id="GO:0003993">
    <property type="term" value="F:acid phosphatase activity"/>
    <property type="evidence" value="ECO:0007669"/>
    <property type="project" value="UniProtKB-EC"/>
</dbReference>
<dbReference type="InterPro" id="IPR015914">
    <property type="entry name" value="PAPs_N"/>
</dbReference>
<organism evidence="7">
    <name type="scientific">Rhipicephalus microplus</name>
    <name type="common">Cattle tick</name>
    <name type="synonym">Boophilus microplus</name>
    <dbReference type="NCBI Taxonomy" id="6941"/>
    <lineage>
        <taxon>Eukaryota</taxon>
        <taxon>Metazoa</taxon>
        <taxon>Ecdysozoa</taxon>
        <taxon>Arthropoda</taxon>
        <taxon>Chelicerata</taxon>
        <taxon>Arachnida</taxon>
        <taxon>Acari</taxon>
        <taxon>Parasitiformes</taxon>
        <taxon>Ixodida</taxon>
        <taxon>Ixodoidea</taxon>
        <taxon>Ixodidae</taxon>
        <taxon>Rhipicephalinae</taxon>
        <taxon>Rhipicephalus</taxon>
        <taxon>Boophilus</taxon>
    </lineage>
</organism>
<dbReference type="EMBL" id="GHWJ01000368">
    <property type="protein sequence ID" value="NOV33105.1"/>
    <property type="molecule type" value="Transcribed_RNA"/>
</dbReference>
<feature type="domain" description="Purple acid phosphatase N-terminal" evidence="6">
    <location>
        <begin position="33"/>
        <end position="123"/>
    </location>
</feature>
<dbReference type="InterPro" id="IPR029052">
    <property type="entry name" value="Metallo-depent_PP-like"/>
</dbReference>
<dbReference type="InterPro" id="IPR004843">
    <property type="entry name" value="Calcineurin-like_PHP"/>
</dbReference>
<feature type="domain" description="Purple acid phosphatase C-terminal" evidence="5">
    <location>
        <begin position="366"/>
        <end position="428"/>
    </location>
</feature>
<dbReference type="PANTHER" id="PTHR45867:SF3">
    <property type="entry name" value="ACID PHOSPHATASE TYPE 7"/>
    <property type="match status" value="1"/>
</dbReference>
<dbReference type="InterPro" id="IPR041792">
    <property type="entry name" value="MPP_PAP"/>
</dbReference>
<reference evidence="7" key="1">
    <citation type="submission" date="2019-09" db="EMBL/GenBank/DDBJ databases">
        <title>Organ-specific transcriptomic study of the physiology of the cattle tick, Rhipicephalus microplus.</title>
        <authorList>
            <person name="Tirloni L."/>
            <person name="Braz G."/>
            <person name="Gandara A.C.P."/>
            <person name="Sabadin G.A."/>
            <person name="da Silva R.M."/>
            <person name="Guizzo M.G."/>
            <person name="Machado J.A."/>
            <person name="Costa E.P."/>
            <person name="Gomes H.F."/>
            <person name="Moraes J."/>
            <person name="Mota M.B.S."/>
            <person name="Mesquita R.D."/>
            <person name="Alvarenga P.H."/>
            <person name="Alves F."/>
            <person name="Seixas A."/>
            <person name="da Fonseca R.N."/>
            <person name="Fogaca A."/>
            <person name="Logullo C."/>
            <person name="Tanaka A."/>
            <person name="Daffre S."/>
            <person name="Termignoni C."/>
            <person name="Vaz I.S.Jr."/>
            <person name="Oliveira P.L."/>
            <person name="Ribeiro J.M."/>
        </authorList>
    </citation>
    <scope>NUCLEOTIDE SEQUENCE</scope>
    <source>
        <strain evidence="7">Porto Alegre</strain>
    </source>
</reference>
<dbReference type="PANTHER" id="PTHR45867">
    <property type="entry name" value="PURPLE ACID PHOSPHATASE"/>
    <property type="match status" value="1"/>
</dbReference>
<dbReference type="Pfam" id="PF16656">
    <property type="entry name" value="Pur_ac_phosph_N"/>
    <property type="match status" value="1"/>
</dbReference>
<evidence type="ECO:0000313" key="7">
    <source>
        <dbReference type="EMBL" id="NOV33105.1"/>
    </source>
</evidence>
<keyword evidence="2" id="KW-0325">Glycoprotein</keyword>
<dbReference type="InterPro" id="IPR008963">
    <property type="entry name" value="Purple_acid_Pase-like_N"/>
</dbReference>
<dbReference type="Gene3D" id="2.60.40.380">
    <property type="entry name" value="Purple acid phosphatase-like, N-terminal"/>
    <property type="match status" value="1"/>
</dbReference>
<dbReference type="VEuPathDB" id="VectorBase:LOC119169551"/>
<accession>A0A6M2CHR5</accession>
<dbReference type="EC" id="3.1.3.2" evidence="3"/>
<dbReference type="SUPFAM" id="SSF56300">
    <property type="entry name" value="Metallo-dependent phosphatases"/>
    <property type="match status" value="1"/>
</dbReference>
<dbReference type="CDD" id="cd00839">
    <property type="entry name" value="MPP_PAPs"/>
    <property type="match status" value="1"/>
</dbReference>
<proteinExistence type="inferred from homology"/>